<dbReference type="InterPro" id="IPR011989">
    <property type="entry name" value="ARM-like"/>
</dbReference>
<evidence type="ECO:0000259" key="4">
    <source>
        <dbReference type="PROSITE" id="PS51232"/>
    </source>
</evidence>
<dbReference type="PROSITE" id="PS51444">
    <property type="entry name" value="FH2"/>
    <property type="match status" value="1"/>
</dbReference>
<dbReference type="STRING" id="91626.A0A0C9MS28"/>
<dbReference type="GO" id="GO:0003779">
    <property type="term" value="F:actin binding"/>
    <property type="evidence" value="ECO:0007669"/>
    <property type="project" value="InterPro"/>
</dbReference>
<evidence type="ECO:0000256" key="2">
    <source>
        <dbReference type="SAM" id="Coils"/>
    </source>
</evidence>
<evidence type="ECO:0000259" key="5">
    <source>
        <dbReference type="PROSITE" id="PS51444"/>
    </source>
</evidence>
<dbReference type="SMART" id="SM01140">
    <property type="entry name" value="Drf_GBD"/>
    <property type="match status" value="1"/>
</dbReference>
<evidence type="ECO:0008006" key="8">
    <source>
        <dbReference type="Google" id="ProtNLM"/>
    </source>
</evidence>
<reference evidence="6" key="1">
    <citation type="submission" date="2014-09" db="EMBL/GenBank/DDBJ databases">
        <title>Draft genome sequence of an oleaginous Mucoromycotina fungus Mucor ambiguus NBRC6742.</title>
        <authorList>
            <person name="Takeda I."/>
            <person name="Yamane N."/>
            <person name="Morita T."/>
            <person name="Tamano K."/>
            <person name="Machida M."/>
            <person name="Baker S."/>
            <person name="Koike H."/>
        </authorList>
    </citation>
    <scope>NUCLEOTIDE SEQUENCE</scope>
    <source>
        <strain evidence="6">NBRC 6742</strain>
    </source>
</reference>
<dbReference type="Pfam" id="PF02181">
    <property type="entry name" value="FH2"/>
    <property type="match status" value="1"/>
</dbReference>
<comment type="similarity">
    <text evidence="1">Belongs to the formin homology family. BNI1 subfamily.</text>
</comment>
<dbReference type="SUPFAM" id="SSF48371">
    <property type="entry name" value="ARM repeat"/>
    <property type="match status" value="1"/>
</dbReference>
<feature type="region of interest" description="Disordered" evidence="3">
    <location>
        <begin position="1166"/>
        <end position="1186"/>
    </location>
</feature>
<dbReference type="OrthoDB" id="1104827at2759"/>
<organism evidence="6">
    <name type="scientific">Mucor ambiguus</name>
    <dbReference type="NCBI Taxonomy" id="91626"/>
    <lineage>
        <taxon>Eukaryota</taxon>
        <taxon>Fungi</taxon>
        <taxon>Fungi incertae sedis</taxon>
        <taxon>Mucoromycota</taxon>
        <taxon>Mucoromycotina</taxon>
        <taxon>Mucoromycetes</taxon>
        <taxon>Mucorales</taxon>
        <taxon>Mucorineae</taxon>
        <taxon>Mucoraceae</taxon>
        <taxon>Mucor</taxon>
    </lineage>
</organism>
<dbReference type="SMART" id="SM00498">
    <property type="entry name" value="FH2"/>
    <property type="match status" value="1"/>
</dbReference>
<dbReference type="InterPro" id="IPR015425">
    <property type="entry name" value="FH2_Formin"/>
</dbReference>
<dbReference type="InterPro" id="IPR042201">
    <property type="entry name" value="FH2_Formin_sf"/>
</dbReference>
<feature type="compositionally biased region" description="Basic and acidic residues" evidence="3">
    <location>
        <begin position="40"/>
        <end position="49"/>
    </location>
</feature>
<dbReference type="Pfam" id="PF06371">
    <property type="entry name" value="Drf_GBD"/>
    <property type="match status" value="1"/>
</dbReference>
<evidence type="ECO:0000256" key="1">
    <source>
        <dbReference type="ARBA" id="ARBA00037935"/>
    </source>
</evidence>
<feature type="compositionally biased region" description="Pro residues" evidence="3">
    <location>
        <begin position="702"/>
        <end position="785"/>
    </location>
</feature>
<name>A0A0C9MS28_9FUNG</name>
<dbReference type="GO" id="GO:0015629">
    <property type="term" value="C:actin cytoskeleton"/>
    <property type="evidence" value="ECO:0007669"/>
    <property type="project" value="UniProtKB-ARBA"/>
</dbReference>
<gene>
    <name evidence="6" type="ORF">MAM1_0075c04328</name>
</gene>
<feature type="domain" description="FH2" evidence="5">
    <location>
        <begin position="762"/>
        <end position="1170"/>
    </location>
</feature>
<evidence type="ECO:0000313" key="7">
    <source>
        <dbReference type="Proteomes" id="UP000053815"/>
    </source>
</evidence>
<dbReference type="Gene3D" id="1.25.10.10">
    <property type="entry name" value="Leucine-rich Repeat Variant"/>
    <property type="match status" value="1"/>
</dbReference>
<dbReference type="SMART" id="SM01139">
    <property type="entry name" value="Drf_FH3"/>
    <property type="match status" value="1"/>
</dbReference>
<feature type="compositionally biased region" description="Polar residues" evidence="3">
    <location>
        <begin position="667"/>
        <end position="680"/>
    </location>
</feature>
<feature type="compositionally biased region" description="Pro residues" evidence="3">
    <location>
        <begin position="683"/>
        <end position="694"/>
    </location>
</feature>
<dbReference type="Gene3D" id="1.10.238.150">
    <property type="entry name" value="Formin, FH3 diaphanous domain"/>
    <property type="match status" value="1"/>
</dbReference>
<feature type="region of interest" description="Disordered" evidence="3">
    <location>
        <begin position="612"/>
        <end position="653"/>
    </location>
</feature>
<dbReference type="GO" id="GO:0032153">
    <property type="term" value="C:cell division site"/>
    <property type="evidence" value="ECO:0007669"/>
    <property type="project" value="UniProtKB-ARBA"/>
</dbReference>
<dbReference type="InterPro" id="IPR051661">
    <property type="entry name" value="Actin_filament_regulator"/>
</dbReference>
<dbReference type="InterPro" id="IPR016024">
    <property type="entry name" value="ARM-type_fold"/>
</dbReference>
<feature type="compositionally biased region" description="Low complexity" evidence="3">
    <location>
        <begin position="644"/>
        <end position="653"/>
    </location>
</feature>
<accession>A0A0C9MS28</accession>
<dbReference type="PANTHER" id="PTHR47102">
    <property type="entry name" value="PROTEIN BNI1"/>
    <property type="match status" value="1"/>
</dbReference>
<feature type="compositionally biased region" description="Polar residues" evidence="3">
    <location>
        <begin position="100"/>
        <end position="111"/>
    </location>
</feature>
<dbReference type="AlphaFoldDB" id="A0A0C9MS28"/>
<dbReference type="Pfam" id="PF06367">
    <property type="entry name" value="Drf_FH3"/>
    <property type="match status" value="1"/>
</dbReference>
<dbReference type="GO" id="GO:0051016">
    <property type="term" value="P:barbed-end actin filament capping"/>
    <property type="evidence" value="ECO:0007669"/>
    <property type="project" value="TreeGrafter"/>
</dbReference>
<sequence>MAIFRTKKKQSLDYKASHRHSTASIASSVSSSTSTGLDSRSLKDKPSNQEIDRLFEKAASRLNINTNDASVRELTPDKKWFILCNESALTSMGTVIGKKNPNSRTSITPHHTTSSGNGSSNTMTGAMSDNHTSDYLLTPMYYIDTLQKRDAKLEVRSKLVSDLSVRLRTMPVRWAQEFIEANGIKTLFDELSHINRISQRDQRECQLELEIIKCLRLLFNNYYGIQQVVSDPFYIITLTQSIVSPSLPIQRLVCDALTFMCYFEQPKGHALVMQGMDKLKESQKNYGRFDPWLKTLNAVLDGRGKMGSVVGASSDVKQIVSKSSTDMPVVEHALANLLLILAITEPDTIDERETRITLRNQLYQGGLAAIFDKMRSFGNELMTSKLEEFKELEDSDMIAHMVLGDSTEPTEILDKILASINGTKAYDYLQTILQHLLLIQCDSEAKNRYYQLVEHFVSQITLDGKGMSNNFSATYGMTVKNLISKFAEEDELEAALQEVDEAREMASRALEREAALRLQIDLKADGLVGKYRIKNEALERSLRVANQTNSVLQQRLNGIEMEHKRTLETMDNQIKRLYQTLCILVAKSSGRNDPSESFEVIKSKISKSIEDQLEEPKKKKKPLPPIRKVTPVETIHVPEKNEHTTPPTTPKLQLLPELNSLEPMDLSSLSAEDQPNNAKTAVSPPPPPPPPPPVLECAINAPSPPPPPPPPPMPAGTMSPPPPPPPPPLPPSLSNGPPPPPPPPPSIHGAPPPPPPPPFSGPLPPPPPPPPLSRSSGLPPPPPPNLGETIWDHLEDDQDEEEEATDDDDTMLFDSQSLVSKLSKADVFTSIEKTFAQKPAADLSKRKKKADVVELLDSRKAYNMSIFLTSLPKDFQMQLLNQYMADLSPVLQEHVLENLIRFAPSMDEIGKLKRYAESSDVEKLSLPDKLSLEMIKIPQFKHRAECLLFKTTFWDTAGQLEKDFRCIIAASNTLKNAKRFKQLLQMVLVLGNYMNGNTTRGGASGIKISSINKLIDTKGNTSTTLLHFLVETVESKFPKILGFLDELKDTEEACKVNKIEITSSFATIKKGLKQFDALSSDDGFTHTMKQFQKEAKDRFDQVETLQAESEASFEKVVSFYGEDADKTQLNEFFSIFHVFVNNWQKCSNDLAMIKQKQERIEAQKKYDAERRNQARNGIQSKGKGVAMSDYTKTTQQDPVMDTLLEKLLLSRREYKTKEKLQMQQQQHMLNPIISSELNASEILEAIYKIQ</sequence>
<dbReference type="GO" id="GO:0051017">
    <property type="term" value="P:actin filament bundle assembly"/>
    <property type="evidence" value="ECO:0007669"/>
    <property type="project" value="TreeGrafter"/>
</dbReference>
<dbReference type="Gene3D" id="1.20.58.2220">
    <property type="entry name" value="Formin, FH2 domain"/>
    <property type="match status" value="1"/>
</dbReference>
<dbReference type="PRINTS" id="PR01217">
    <property type="entry name" value="PRICHEXTENSN"/>
</dbReference>
<keyword evidence="7" id="KW-1185">Reference proteome</keyword>
<dbReference type="PROSITE" id="PS51232">
    <property type="entry name" value="GBD_FH3"/>
    <property type="match status" value="1"/>
</dbReference>
<dbReference type="GO" id="GO:1903475">
    <property type="term" value="P:mitotic actomyosin contractile ring assembly"/>
    <property type="evidence" value="ECO:0007669"/>
    <property type="project" value="TreeGrafter"/>
</dbReference>
<dbReference type="GO" id="GO:0043332">
    <property type="term" value="C:mating projection tip"/>
    <property type="evidence" value="ECO:0007669"/>
    <property type="project" value="TreeGrafter"/>
</dbReference>
<feature type="compositionally biased region" description="Low complexity" evidence="3">
    <location>
        <begin position="112"/>
        <end position="125"/>
    </location>
</feature>
<dbReference type="InterPro" id="IPR010472">
    <property type="entry name" value="FH3_dom"/>
</dbReference>
<dbReference type="InterPro" id="IPR010473">
    <property type="entry name" value="GTPase-bd"/>
</dbReference>
<protein>
    <recommendedName>
        <fullName evidence="8">Actin-binding FH2</fullName>
    </recommendedName>
</protein>
<feature type="compositionally biased region" description="Low complexity" evidence="3">
    <location>
        <begin position="22"/>
        <end position="39"/>
    </location>
</feature>
<evidence type="ECO:0000313" key="6">
    <source>
        <dbReference type="EMBL" id="GAN04863.1"/>
    </source>
</evidence>
<feature type="region of interest" description="Disordered" evidence="3">
    <location>
        <begin position="14"/>
        <end position="49"/>
    </location>
</feature>
<feature type="coiled-coil region" evidence="2">
    <location>
        <begin position="485"/>
        <end position="555"/>
    </location>
</feature>
<proteinExistence type="inferred from homology"/>
<evidence type="ECO:0000256" key="3">
    <source>
        <dbReference type="SAM" id="MobiDB-lite"/>
    </source>
</evidence>
<dbReference type="GO" id="GO:0031267">
    <property type="term" value="F:small GTPase binding"/>
    <property type="evidence" value="ECO:0007669"/>
    <property type="project" value="InterPro"/>
</dbReference>
<dbReference type="EMBL" id="DF836364">
    <property type="protein sequence ID" value="GAN04863.1"/>
    <property type="molecule type" value="Genomic_DNA"/>
</dbReference>
<dbReference type="GO" id="GO:0005938">
    <property type="term" value="C:cell cortex"/>
    <property type="evidence" value="ECO:0007669"/>
    <property type="project" value="UniProtKB-ARBA"/>
</dbReference>
<feature type="region of interest" description="Disordered" evidence="3">
    <location>
        <begin position="667"/>
        <end position="790"/>
    </location>
</feature>
<dbReference type="SUPFAM" id="SSF101447">
    <property type="entry name" value="Formin homology 2 domain (FH2 domain)"/>
    <property type="match status" value="1"/>
</dbReference>
<dbReference type="Proteomes" id="UP000053815">
    <property type="component" value="Unassembled WGS sequence"/>
</dbReference>
<feature type="region of interest" description="Disordered" evidence="3">
    <location>
        <begin position="94"/>
        <end position="127"/>
    </location>
</feature>
<keyword evidence="2" id="KW-0175">Coiled coil</keyword>
<dbReference type="PANTHER" id="PTHR47102:SF2">
    <property type="entry name" value="PROTEIN BNI1"/>
    <property type="match status" value="1"/>
</dbReference>
<feature type="domain" description="GBD/FH3" evidence="4">
    <location>
        <begin position="43"/>
        <end position="468"/>
    </location>
</feature>
<dbReference type="InterPro" id="IPR014768">
    <property type="entry name" value="GBD/FH3_dom"/>
</dbReference>